<evidence type="ECO:0000313" key="2">
    <source>
        <dbReference type="EMBL" id="ALY10271.1"/>
    </source>
</evidence>
<dbReference type="RefSeq" id="YP_009601713.1">
    <property type="nucleotide sequence ID" value="NC_041933.1"/>
</dbReference>
<dbReference type="GeneID" id="40077560"/>
<dbReference type="Proteomes" id="UP000226440">
    <property type="component" value="Genome"/>
</dbReference>
<accession>A0A0U4IP50</accession>
<feature type="region of interest" description="Disordered" evidence="1">
    <location>
        <begin position="451"/>
        <end position="472"/>
    </location>
</feature>
<gene>
    <name evidence="2" type="primary">3</name>
    <name evidence="2" type="ORF">SONNY_3</name>
</gene>
<protein>
    <submittedName>
        <fullName evidence="2">Portal protein</fullName>
    </submittedName>
</protein>
<reference evidence="2 3" key="1">
    <citation type="submission" date="2015-11" db="EMBL/GenBank/DDBJ databases">
        <authorList>
            <person name="Lee I.Y."/>
            <person name="Guerrero C.A."/>
            <person name="Bowman C.A."/>
            <person name="Russell D.A."/>
            <person name="Pope W.H."/>
            <person name="Jacobs-Sera D."/>
            <person name="Hendrix R.W."/>
            <person name="Hatfull G.F."/>
        </authorList>
    </citation>
    <scope>NUCLEOTIDE SEQUENCE [LARGE SCALE GENOMIC DNA]</scope>
</reference>
<evidence type="ECO:0000256" key="1">
    <source>
        <dbReference type="SAM" id="MobiDB-lite"/>
    </source>
</evidence>
<sequence>MIEGMVEINAEQGTPGGIAINPERWFRRGGASNSDYVVDPLERNLDLKFPQSIEVFDNMRTTEGQIGSLLKAAILPIKGANWRLDDKGVNKRVVKFVEQNIGLAKPGESLARRRRQGIVLQEHLQQACLMLPFGFMAFEQVYDVADISDDLRKDFDQDYVLYLRKLAPRLPRTIKQIHVGRDGGLTGITQEPMVERGFEDPQFIGVENLVMYVLDKEGADWTGRSILRQAYKHYLINDKLLRLVAQITERNGMGVPVVKYDREVMSQEEAEGIGADFRAGARASIAAPIGTDVQLLGVTGSTYDPLPVIKYNDEKIAGSALAMFLTLGHDAGARSLGETFVDIFTASLQAIADELAAVFTEHVIRDLVELNFGPDEPYPALVPGNMSENKKITTASLKELVDAGVITVDDTLEDYMRRVEGLPERDKSTAREKPAPVVAAPGAPVAADAVAEPAAAPAAPAPAAPPVQLSGHDDELKSMMRQIIELRTGGR</sequence>
<name>A0A0U4IP50_9CAUD</name>
<evidence type="ECO:0000313" key="3">
    <source>
        <dbReference type="Proteomes" id="UP000226440"/>
    </source>
</evidence>
<proteinExistence type="predicted"/>
<dbReference type="KEGG" id="vg:40077560"/>
<dbReference type="InterPro" id="IPR009279">
    <property type="entry name" value="Portal_Mu"/>
</dbReference>
<dbReference type="EMBL" id="KU160665">
    <property type="protein sequence ID" value="ALY10271.1"/>
    <property type="molecule type" value="Genomic_DNA"/>
</dbReference>
<organism evidence="2 3">
    <name type="scientific">Arthrobacter phage Sonny</name>
    <dbReference type="NCBI Taxonomy" id="1772315"/>
    <lineage>
        <taxon>Viruses</taxon>
        <taxon>Duplodnaviria</taxon>
        <taxon>Heunggongvirae</taxon>
        <taxon>Uroviricota</taxon>
        <taxon>Caudoviricetes</taxon>
        <taxon>Berryhillviridae</taxon>
        <taxon>Marthavirus</taxon>
        <taxon>Marthavirus shade</taxon>
    </lineage>
</organism>
<dbReference type="Pfam" id="PF06074">
    <property type="entry name" value="Portal_Mu"/>
    <property type="match status" value="1"/>
</dbReference>